<name>A0A427YNT0_9TREE</name>
<sequence>MLSSPPFLRSVPDIVVGTTRVETHLSSALAHDAADLLPLPEEKYPREVESREPDQGYYVALGLILSVWMITPLSCAYLVWYTLFRSYQGGLTATLFAAYALTEVAFAIYHHYLVRFVQSPSPPSNLPLEVRHSLFMRVLTAGLTYPIPTPPKFDSDDPLLELRQTLYNRYVIGQITAAQYHRLLDSEYEERMGMRETRRVGKMTGEEREVIAAFAEPAEREQRLREEVERDVGMLREWDEEGIVDKNGNAIQLHLHDRRAVEFRERLRTWFNHAPWQSIKRENMLVWLCWSCFNLPLEEARANATWSNFLDRSLELLEARTGTSFAPGFDPSISIMRLTMDPVNAKGRPFILFAVSNAINWWLREVVYPFWGMGLYREGPVEYLIRIPKGWTAEKGRTQPNAMPVVYLHGLGFGLLQNHLLIKHLLKSLPTHPIVVVIAPHTSQSLFHERHLRPWNRTELVNAMKGICQKWGFWEEPQTGNGVNEADVGGVSLLSHSNGTVAHGWILKDCPSLARRNTFVDPVVFCLWEGDVCHSFCYRKPATALELLLFYFIASEVGIANYIQRHFDWADNTLFFDEIPHGTDPDRTAFFIGGKDIILDAGRVRRYLERHGVTSGLHWDPEAGHGDGLAGEARDRVVMFVGTGRTRGWQEWLKAGRRRHSLGQDDWKAYQNGIGNRNSNDNGVGSPASSGMSMEPTGPEGEDSDRTLVEETKKTI</sequence>
<keyword evidence="2" id="KW-1133">Transmembrane helix</keyword>
<feature type="compositionally biased region" description="Polar residues" evidence="1">
    <location>
        <begin position="673"/>
        <end position="692"/>
    </location>
</feature>
<dbReference type="SUPFAM" id="SSF53474">
    <property type="entry name" value="alpha/beta-Hydrolases"/>
    <property type="match status" value="1"/>
</dbReference>
<protein>
    <recommendedName>
        <fullName evidence="5">AB hydrolase-1 domain-containing protein</fullName>
    </recommendedName>
</protein>
<evidence type="ECO:0000313" key="4">
    <source>
        <dbReference type="Proteomes" id="UP000279259"/>
    </source>
</evidence>
<dbReference type="Proteomes" id="UP000279259">
    <property type="component" value="Unassembled WGS sequence"/>
</dbReference>
<feature type="compositionally biased region" description="Basic and acidic residues" evidence="1">
    <location>
        <begin position="704"/>
        <end position="716"/>
    </location>
</feature>
<dbReference type="STRING" id="1890683.A0A427YNT0"/>
<dbReference type="InterPro" id="IPR029058">
    <property type="entry name" value="AB_hydrolase_fold"/>
</dbReference>
<evidence type="ECO:0000256" key="2">
    <source>
        <dbReference type="SAM" id="Phobius"/>
    </source>
</evidence>
<dbReference type="OrthoDB" id="6431331at2759"/>
<organism evidence="3 4">
    <name type="scientific">Saitozyma podzolica</name>
    <dbReference type="NCBI Taxonomy" id="1890683"/>
    <lineage>
        <taxon>Eukaryota</taxon>
        <taxon>Fungi</taxon>
        <taxon>Dikarya</taxon>
        <taxon>Basidiomycota</taxon>
        <taxon>Agaricomycotina</taxon>
        <taxon>Tremellomycetes</taxon>
        <taxon>Tremellales</taxon>
        <taxon>Trimorphomycetaceae</taxon>
        <taxon>Saitozyma</taxon>
    </lineage>
</organism>
<keyword evidence="2" id="KW-0812">Transmembrane</keyword>
<feature type="transmembrane region" description="Helical" evidence="2">
    <location>
        <begin position="91"/>
        <end position="112"/>
    </location>
</feature>
<dbReference type="PANTHER" id="PTHR37471:SF1">
    <property type="entry name" value="AB HYDROLASE-1 DOMAIN-CONTAINING PROTEIN"/>
    <property type="match status" value="1"/>
</dbReference>
<evidence type="ECO:0000313" key="3">
    <source>
        <dbReference type="EMBL" id="RSH92788.1"/>
    </source>
</evidence>
<keyword evidence="2" id="KW-0472">Membrane</keyword>
<dbReference type="AlphaFoldDB" id="A0A427YNT0"/>
<reference evidence="3 4" key="1">
    <citation type="submission" date="2018-11" db="EMBL/GenBank/DDBJ databases">
        <title>Genome sequence of Saitozyma podzolica DSM 27192.</title>
        <authorList>
            <person name="Aliyu H."/>
            <person name="Gorte O."/>
            <person name="Ochsenreither K."/>
        </authorList>
    </citation>
    <scope>NUCLEOTIDE SEQUENCE [LARGE SCALE GENOMIC DNA]</scope>
    <source>
        <strain evidence="3 4">DSM 27192</strain>
    </source>
</reference>
<comment type="caution">
    <text evidence="3">The sequence shown here is derived from an EMBL/GenBank/DDBJ whole genome shotgun (WGS) entry which is preliminary data.</text>
</comment>
<dbReference type="PANTHER" id="PTHR37471">
    <property type="entry name" value="UNNAMED PRODUCT"/>
    <property type="match status" value="1"/>
</dbReference>
<keyword evidence="4" id="KW-1185">Reference proteome</keyword>
<evidence type="ECO:0008006" key="5">
    <source>
        <dbReference type="Google" id="ProtNLM"/>
    </source>
</evidence>
<evidence type="ECO:0000256" key="1">
    <source>
        <dbReference type="SAM" id="MobiDB-lite"/>
    </source>
</evidence>
<proteinExistence type="predicted"/>
<gene>
    <name evidence="3" type="ORF">EHS25_008234</name>
</gene>
<feature type="transmembrane region" description="Helical" evidence="2">
    <location>
        <begin position="57"/>
        <end position="79"/>
    </location>
</feature>
<dbReference type="EMBL" id="RSCD01000005">
    <property type="protein sequence ID" value="RSH92788.1"/>
    <property type="molecule type" value="Genomic_DNA"/>
</dbReference>
<feature type="region of interest" description="Disordered" evidence="1">
    <location>
        <begin position="668"/>
        <end position="716"/>
    </location>
</feature>
<accession>A0A427YNT0</accession>